<organism evidence="1">
    <name type="scientific">viral metagenome</name>
    <dbReference type="NCBI Taxonomy" id="1070528"/>
    <lineage>
        <taxon>unclassified sequences</taxon>
        <taxon>metagenomes</taxon>
        <taxon>organismal metagenomes</taxon>
    </lineage>
</organism>
<accession>A0A6C0DB80</accession>
<evidence type="ECO:0000313" key="1">
    <source>
        <dbReference type="EMBL" id="QHT13424.1"/>
    </source>
</evidence>
<name>A0A6C0DB80_9ZZZZ</name>
<reference evidence="1" key="1">
    <citation type="journal article" date="2020" name="Nature">
        <title>Giant virus diversity and host interactions through global metagenomics.</title>
        <authorList>
            <person name="Schulz F."/>
            <person name="Roux S."/>
            <person name="Paez-Espino D."/>
            <person name="Jungbluth S."/>
            <person name="Walsh D.A."/>
            <person name="Denef V.J."/>
            <person name="McMahon K.D."/>
            <person name="Konstantinidis K.T."/>
            <person name="Eloe-Fadrosh E.A."/>
            <person name="Kyrpides N.C."/>
            <person name="Woyke T."/>
        </authorList>
    </citation>
    <scope>NUCLEOTIDE SEQUENCE</scope>
    <source>
        <strain evidence="1">GVMAG-M-3300023174-131</strain>
    </source>
</reference>
<dbReference type="EMBL" id="MN739568">
    <property type="protein sequence ID" value="QHT13424.1"/>
    <property type="molecule type" value="Genomic_DNA"/>
</dbReference>
<proteinExistence type="predicted"/>
<protein>
    <submittedName>
        <fullName evidence="1">Uncharacterized protein</fullName>
    </submittedName>
</protein>
<sequence>MIFVQKIRKLINDLLDYYYTKERKSKKEQVYYVRCTNDYFSEFECLLNEKRIGLYTSLSKNDANTCIKLLEMLYERDYKFLLNVYRLQNEVIEDIELEFSYSLDNIKFWVVSLKEYFSENKIKLEKHDIMPPALKNYKSKKNQKFYLINEIKNEFFRNEDLIKA</sequence>
<dbReference type="AlphaFoldDB" id="A0A6C0DB80"/>